<reference evidence="3 4" key="2">
    <citation type="submission" date="2018-11" db="EMBL/GenBank/DDBJ databases">
        <authorList>
            <consortium name="Pathogen Informatics"/>
        </authorList>
    </citation>
    <scope>NUCLEOTIDE SEQUENCE [LARGE SCALE GENOMIC DNA]</scope>
</reference>
<evidence type="ECO:0000313" key="5">
    <source>
        <dbReference type="WBParaSite" id="HNAJ_0000212701-mRNA-1"/>
    </source>
</evidence>
<accession>A0A0R3T4Y9</accession>
<sequence length="1301" mass="146501">MTTEDISKDESQSFPQGVEIEPICGNLESESLEIKIVISNKEKIELTVSPNEIVQEIHRAITEREDFCHRTCFYLTFNNVKLDLYTDIKSIAGLKNGSEIRLVEGNCNLNLKTFSDQYCGLEARNHIRHVLDIMNSLKPFDGYTGKDNLSPTFFSTIVADKIKTESHQGLSLDLPSYITAKQPLAEPPLIPLHPINEADAGIDCLKQLVLSNYNPPTAARRMAGDLLYLEVTFIENKCCHITASTRGFFVNQYVPISNLSLKIFRSTDEVFDPRPLTNGTTMHSIVDLFKSLSSKFKTGFEAILKKRSKMSPYERYPGPYRVNSWLAPSLPHTANSLRKEEAFTIRLAFEENLPGMTRDWNDELQATRALTENELLRDRAVFKSNSDFVASSVRTAMNVVNGEVPAINPGENRRQQMFIWNNMFLSLGFDVKEHYKELGGDAAAYRATSCDLNGVKAYSNLPFNGLCTLGTALVDYLGYRVTAQTIIPGILEKDQEQLIVYGSNDFGKSVTDDDRYSKLLSDSADALKIRPHKIIGKDGKVIELKSSVDCKGIIGNDDRTYLLDFFNIFPPDVNYLGGAPKNARPVLSKTMQDLGYPYKHPHLLSCVRQELVEAFCEVKLEAFTIETCREYRKLIHAQNGENDEGKGKPGAQVNGENIAISIEEEEEYYAVMKPAIKTAMAEEPEDPIMKQALEKTLERFPIFDQNYKILFNPDAYKTAITFAEEEKPKLENDKKLINDLCEFLVLEQIPSLIRDCSTFTVIPQDGKTIVEIMHQRGINARYLNRIAKELQDKPNLEYLLNMTKCEIVVRAAKHLFKAYMQDVDQVCLSAAVAHFLNCFLTTQTNLQPLNGLDALVPKLPKAKSARRRGKAVVSPNTPLEMMWSTETVATLWAKLNKEVKSYFHFDLGVTNMDEFLKSTSQLRLTMLRAFCRTVGIQLDLQDYFTKIRSPDIFSVEDIVGVNPIVKHLEPRPLHAHRVFASAQKKITEGKLEEGFSAMLEAVNLFTAVYGPLHEDIGACNRILARLSYVLGTRHNALQYQTQATLICERVLGVDHPSTAAEYASSAFPIASCFFVILKYDDLSHLAHYCFANNNFTAAMNALCRARYLAVLCHGPIHPEIAQIDVNLGLLLQVGRQFVPSVEFLENAHRFHGETSLKVAFTAHLLSCAYCYLDSMSAAVNYAKERVAIYSKHFEKGNQFLLDSEAIVSHMLRRVHTEKTLLESPPTPPQILDVMNRINGIFYITFGKYRYLYRIAPKKRSRKNKEAGGTLNGTMETNSTLTIEECTTVARGEEEATLVGTA</sequence>
<dbReference type="GO" id="GO:0003729">
    <property type="term" value="F:mRNA binding"/>
    <property type="evidence" value="ECO:0007669"/>
    <property type="project" value="TreeGrafter"/>
</dbReference>
<dbReference type="Proteomes" id="UP000278807">
    <property type="component" value="Unassembled WGS sequence"/>
</dbReference>
<dbReference type="PANTHER" id="PTHR12601">
    <property type="entry name" value="EUKARYOTIC TRANSLATION INITIATION FACTOR 3 SUBUNIT EIF-3"/>
    <property type="match status" value="1"/>
</dbReference>
<evidence type="ECO:0000256" key="1">
    <source>
        <dbReference type="ARBA" id="ARBA00022490"/>
    </source>
</evidence>
<dbReference type="InterPro" id="IPR033646">
    <property type="entry name" value="CLU-central"/>
</dbReference>
<dbReference type="InterPro" id="IPR023231">
    <property type="entry name" value="GSKIP_dom_sf"/>
</dbReference>
<dbReference type="OrthoDB" id="1414216at2759"/>
<dbReference type="InterPro" id="IPR025697">
    <property type="entry name" value="CLU_dom"/>
</dbReference>
<protein>
    <submittedName>
        <fullName evidence="5">Clu domain-containing protein</fullName>
    </submittedName>
</protein>
<dbReference type="GO" id="GO:0048312">
    <property type="term" value="P:intracellular distribution of mitochondria"/>
    <property type="evidence" value="ECO:0007669"/>
    <property type="project" value="TreeGrafter"/>
</dbReference>
<dbReference type="PROSITE" id="PS51823">
    <property type="entry name" value="CLU"/>
    <property type="match status" value="1"/>
</dbReference>
<dbReference type="Pfam" id="PF13236">
    <property type="entry name" value="CLU"/>
    <property type="match status" value="1"/>
</dbReference>
<dbReference type="InterPro" id="IPR011990">
    <property type="entry name" value="TPR-like_helical_dom_sf"/>
</dbReference>
<feature type="domain" description="Clu" evidence="2">
    <location>
        <begin position="338"/>
        <end position="576"/>
    </location>
</feature>
<dbReference type="WBParaSite" id="HNAJ_0000212701-mRNA-1">
    <property type="protein sequence ID" value="HNAJ_0000212701-mRNA-1"/>
    <property type="gene ID" value="HNAJ_0000212701"/>
</dbReference>
<evidence type="ECO:0000313" key="4">
    <source>
        <dbReference type="Proteomes" id="UP000278807"/>
    </source>
</evidence>
<keyword evidence="1" id="KW-0963">Cytoplasm</keyword>
<dbReference type="Pfam" id="PF12807">
    <property type="entry name" value="eIF3_p135"/>
    <property type="match status" value="1"/>
</dbReference>
<proteinExistence type="predicted"/>
<dbReference type="CDD" id="cd15466">
    <property type="entry name" value="CLU-central"/>
    <property type="match status" value="1"/>
</dbReference>
<reference evidence="5" key="1">
    <citation type="submission" date="2017-02" db="UniProtKB">
        <authorList>
            <consortium name="WormBaseParasite"/>
        </authorList>
    </citation>
    <scope>IDENTIFICATION</scope>
</reference>
<dbReference type="Gene3D" id="1.25.40.10">
    <property type="entry name" value="Tetratricopeptide repeat domain"/>
    <property type="match status" value="1"/>
</dbReference>
<evidence type="ECO:0000313" key="3">
    <source>
        <dbReference type="EMBL" id="VDN97985.1"/>
    </source>
</evidence>
<evidence type="ECO:0000259" key="2">
    <source>
        <dbReference type="PROSITE" id="PS51823"/>
    </source>
</evidence>
<dbReference type="PANTHER" id="PTHR12601:SF6">
    <property type="entry name" value="CLUSTERED MITOCHONDRIA PROTEIN HOMOLOG"/>
    <property type="match status" value="1"/>
</dbReference>
<dbReference type="STRING" id="102285.A0A0R3T4Y9"/>
<gene>
    <name evidence="3" type="ORF">HNAJ_LOCUS2126</name>
</gene>
<name>A0A0R3T4Y9_RODNA</name>
<dbReference type="EMBL" id="UZAE01000978">
    <property type="protein sequence ID" value="VDN97985.1"/>
    <property type="molecule type" value="Genomic_DNA"/>
</dbReference>
<keyword evidence="4" id="KW-1185">Reference proteome</keyword>
<dbReference type="SUPFAM" id="SSF103107">
    <property type="entry name" value="Hypothetical protein c14orf129, hspc210"/>
    <property type="match status" value="1"/>
</dbReference>
<organism evidence="5">
    <name type="scientific">Rodentolepis nana</name>
    <name type="common">Dwarf tapeworm</name>
    <name type="synonym">Hymenolepis nana</name>
    <dbReference type="NCBI Taxonomy" id="102285"/>
    <lineage>
        <taxon>Eukaryota</taxon>
        <taxon>Metazoa</taxon>
        <taxon>Spiralia</taxon>
        <taxon>Lophotrochozoa</taxon>
        <taxon>Platyhelminthes</taxon>
        <taxon>Cestoda</taxon>
        <taxon>Eucestoda</taxon>
        <taxon>Cyclophyllidea</taxon>
        <taxon>Hymenolepididae</taxon>
        <taxon>Rodentolepis</taxon>
    </lineage>
</organism>
<dbReference type="InterPro" id="IPR027523">
    <property type="entry name" value="CLU_prot"/>
</dbReference>
<dbReference type="GO" id="GO:0005737">
    <property type="term" value="C:cytoplasm"/>
    <property type="evidence" value="ECO:0007669"/>
    <property type="project" value="TreeGrafter"/>
</dbReference>